<keyword evidence="1" id="KW-0238">DNA-binding</keyword>
<dbReference type="Pfam" id="PF01381">
    <property type="entry name" value="HTH_3"/>
    <property type="match status" value="1"/>
</dbReference>
<dbReference type="EMBL" id="MLHL01000015">
    <property type="protein sequence ID" value="OOF49554.1"/>
    <property type="molecule type" value="Genomic_DNA"/>
</dbReference>
<dbReference type="PROSITE" id="PS50943">
    <property type="entry name" value="HTH_CROC1"/>
    <property type="match status" value="1"/>
</dbReference>
<gene>
    <name evidence="3" type="ORF">BKK52_03305</name>
</gene>
<dbReference type="InterPro" id="IPR010982">
    <property type="entry name" value="Lambda_DNA-bd_dom_sf"/>
</dbReference>
<dbReference type="PANTHER" id="PTHR46558:SF4">
    <property type="entry name" value="DNA-BIDING PHAGE PROTEIN"/>
    <property type="match status" value="1"/>
</dbReference>
<dbReference type="GO" id="GO:0003677">
    <property type="term" value="F:DNA binding"/>
    <property type="evidence" value="ECO:0007669"/>
    <property type="project" value="UniProtKB-KW"/>
</dbReference>
<dbReference type="CDD" id="cd00093">
    <property type="entry name" value="HTH_XRE"/>
    <property type="match status" value="1"/>
</dbReference>
<comment type="caution">
    <text evidence="3">The sequence shown here is derived from an EMBL/GenBank/DDBJ whole genome shotgun (WGS) entry which is preliminary data.</text>
</comment>
<accession>A0A1V3J3G8</accession>
<sequence>MAIDTQKFAKQLGICIAKYRQSKGLTQEQVAELLGIGNEAVSRIERGVAMPTLLRILEFADLFECNVADLLVQSSPRQQDKAAYLLNLMENLNENDRTLVIELLERLSLHLQKKDHL</sequence>
<dbReference type="RefSeq" id="WP_077419812.1">
    <property type="nucleotide sequence ID" value="NZ_MLHL01000015.1"/>
</dbReference>
<evidence type="ECO:0000313" key="4">
    <source>
        <dbReference type="Proteomes" id="UP000189161"/>
    </source>
</evidence>
<dbReference type="Proteomes" id="UP000189161">
    <property type="component" value="Unassembled WGS sequence"/>
</dbReference>
<dbReference type="SMART" id="SM00530">
    <property type="entry name" value="HTH_XRE"/>
    <property type="match status" value="1"/>
</dbReference>
<dbReference type="InterPro" id="IPR001387">
    <property type="entry name" value="Cro/C1-type_HTH"/>
</dbReference>
<protein>
    <submittedName>
        <fullName evidence="3">Transcriptional regulator</fullName>
    </submittedName>
</protein>
<feature type="domain" description="HTH cro/C1-type" evidence="2">
    <location>
        <begin position="16"/>
        <end position="70"/>
    </location>
</feature>
<dbReference type="Gene3D" id="1.10.260.40">
    <property type="entry name" value="lambda repressor-like DNA-binding domains"/>
    <property type="match status" value="1"/>
</dbReference>
<evidence type="ECO:0000313" key="3">
    <source>
        <dbReference type="EMBL" id="OOF49554.1"/>
    </source>
</evidence>
<evidence type="ECO:0000256" key="1">
    <source>
        <dbReference type="ARBA" id="ARBA00023125"/>
    </source>
</evidence>
<keyword evidence="4" id="KW-1185">Reference proteome</keyword>
<dbReference type="SUPFAM" id="SSF47413">
    <property type="entry name" value="lambda repressor-like DNA-binding domains"/>
    <property type="match status" value="1"/>
</dbReference>
<proteinExistence type="predicted"/>
<dbReference type="PANTHER" id="PTHR46558">
    <property type="entry name" value="TRACRIPTIONAL REGULATORY PROTEIN-RELATED-RELATED"/>
    <property type="match status" value="1"/>
</dbReference>
<evidence type="ECO:0000259" key="2">
    <source>
        <dbReference type="PROSITE" id="PS50943"/>
    </source>
</evidence>
<dbReference type="AlphaFoldDB" id="A0A1V3J3G8"/>
<reference evidence="3 4" key="1">
    <citation type="submission" date="2016-10" db="EMBL/GenBank/DDBJ databases">
        <title>Rodentibacter gen. nov. and new species.</title>
        <authorList>
            <person name="Christensen H."/>
        </authorList>
    </citation>
    <scope>NUCLEOTIDE SEQUENCE [LARGE SCALE GENOMIC DNA]</scope>
    <source>
        <strain evidence="3 4">H1987082031</strain>
    </source>
</reference>
<dbReference type="OrthoDB" id="5524454at2"/>
<name>A0A1V3J3G8_9PAST</name>
<organism evidence="3 4">
    <name type="scientific">Rodentibacter trehalosifermentans</name>
    <dbReference type="NCBI Taxonomy" id="1908263"/>
    <lineage>
        <taxon>Bacteria</taxon>
        <taxon>Pseudomonadati</taxon>
        <taxon>Pseudomonadota</taxon>
        <taxon>Gammaproteobacteria</taxon>
        <taxon>Pasteurellales</taxon>
        <taxon>Pasteurellaceae</taxon>
        <taxon>Rodentibacter</taxon>
    </lineage>
</organism>